<dbReference type="RefSeq" id="WP_091008242.1">
    <property type="nucleotide sequence ID" value="NZ_FOGP01000002.1"/>
</dbReference>
<dbReference type="GO" id="GO:0005886">
    <property type="term" value="C:plasma membrane"/>
    <property type="evidence" value="ECO:0007669"/>
    <property type="project" value="TreeGrafter"/>
</dbReference>
<dbReference type="Proteomes" id="UP000199128">
    <property type="component" value="Unassembled WGS sequence"/>
</dbReference>
<reference evidence="11" key="1">
    <citation type="submission" date="2016-10" db="EMBL/GenBank/DDBJ databases">
        <authorList>
            <person name="Varghese N."/>
            <person name="Submissions S."/>
        </authorList>
    </citation>
    <scope>NUCLEOTIDE SEQUENCE [LARGE SCALE GENOMIC DNA]</scope>
    <source>
        <strain evidence="11">KHGC19</strain>
    </source>
</reference>
<keyword evidence="7" id="KW-0444">Lipid biosynthesis</keyword>
<keyword evidence="5 10" id="KW-0418">Kinase</keyword>
<evidence type="ECO:0000256" key="3">
    <source>
        <dbReference type="ARBA" id="ARBA00022679"/>
    </source>
</evidence>
<dbReference type="InterPro" id="IPR001206">
    <property type="entry name" value="Diacylglycerol_kinase_cat_dom"/>
</dbReference>
<keyword evidence="6" id="KW-0067">ATP-binding</keyword>
<dbReference type="CDD" id="cd01653">
    <property type="entry name" value="GATase1"/>
    <property type="match status" value="1"/>
</dbReference>
<dbReference type="GO" id="GO:0005524">
    <property type="term" value="F:ATP binding"/>
    <property type="evidence" value="ECO:0007669"/>
    <property type="project" value="UniProtKB-KW"/>
</dbReference>
<keyword evidence="8" id="KW-1208">Phospholipid metabolism</keyword>
<name>A0A1H9NY66_9ACTN</name>
<evidence type="ECO:0000256" key="4">
    <source>
        <dbReference type="ARBA" id="ARBA00022741"/>
    </source>
</evidence>
<dbReference type="InterPro" id="IPR017438">
    <property type="entry name" value="ATP-NAD_kinase_N"/>
</dbReference>
<dbReference type="PROSITE" id="PS50146">
    <property type="entry name" value="DAGK"/>
    <property type="match status" value="1"/>
</dbReference>
<dbReference type="Pfam" id="PF19279">
    <property type="entry name" value="YegS_C"/>
    <property type="match status" value="1"/>
</dbReference>
<feature type="domain" description="DAGKc" evidence="9">
    <location>
        <begin position="1"/>
        <end position="125"/>
    </location>
</feature>
<dbReference type="InterPro" id="IPR045540">
    <property type="entry name" value="YegS/DAGK_C"/>
</dbReference>
<evidence type="ECO:0000256" key="5">
    <source>
        <dbReference type="ARBA" id="ARBA00022777"/>
    </source>
</evidence>
<dbReference type="GO" id="GO:0008654">
    <property type="term" value="P:phospholipid biosynthetic process"/>
    <property type="evidence" value="ECO:0007669"/>
    <property type="project" value="UniProtKB-KW"/>
</dbReference>
<keyword evidence="7" id="KW-0443">Lipid metabolism</keyword>
<dbReference type="SUPFAM" id="SSF111331">
    <property type="entry name" value="NAD kinase/diacylglycerol kinase-like"/>
    <property type="match status" value="1"/>
</dbReference>
<dbReference type="Gene3D" id="3.40.50.10330">
    <property type="entry name" value="Probable inorganic polyphosphate/atp-NAD kinase, domain 1"/>
    <property type="match status" value="1"/>
</dbReference>
<evidence type="ECO:0000256" key="1">
    <source>
        <dbReference type="ARBA" id="ARBA00001946"/>
    </source>
</evidence>
<comment type="cofactor">
    <cofactor evidence="1">
        <name>Mg(2+)</name>
        <dbReference type="ChEBI" id="CHEBI:18420"/>
    </cofactor>
</comment>
<accession>A0A1H9NY66</accession>
<evidence type="ECO:0000259" key="9">
    <source>
        <dbReference type="PROSITE" id="PS50146"/>
    </source>
</evidence>
<gene>
    <name evidence="10" type="ORF">SAMN05216446_0638</name>
</gene>
<sequence length="311" mass="33162">MRTLIVHNTKSGFGSDAIFEFERALVRQGDECVLRVLPDDSGATEAVTDAEDFDLVVVSGGDGTVANLLYALRFRGVRTCIFPSGTANLIFGNLGCASEPWAIAESCVAGAVAETDLGEISWVDGRGLRKTRGFALMAGSGFDATLMKDAIPNKRTMGEAAYFAAALANAHPKVVTYDITVDGRTFRRRGIACIVANNATMQGDIDIVSNCTMADGLLDVIVLATTDAVQLLMPMLSGIFDKKARAGRPFIEHFVGKSISVRSSSPMPMQVDGDVVTDLTMGYEAHALPGANQLVVDANSPYRKKGTVRTR</sequence>
<evidence type="ECO:0000256" key="7">
    <source>
        <dbReference type="ARBA" id="ARBA00023209"/>
    </source>
</evidence>
<dbReference type="Gene3D" id="2.60.200.40">
    <property type="match status" value="1"/>
</dbReference>
<evidence type="ECO:0000313" key="10">
    <source>
        <dbReference type="EMBL" id="SER40283.1"/>
    </source>
</evidence>
<protein>
    <submittedName>
        <fullName evidence="10">Diacylglycerol kinase family enzyme</fullName>
    </submittedName>
</protein>
<evidence type="ECO:0000313" key="11">
    <source>
        <dbReference type="Proteomes" id="UP000199128"/>
    </source>
</evidence>
<evidence type="ECO:0000256" key="8">
    <source>
        <dbReference type="ARBA" id="ARBA00023264"/>
    </source>
</evidence>
<keyword evidence="4" id="KW-0547">Nucleotide-binding</keyword>
<keyword evidence="7" id="KW-0594">Phospholipid biosynthesis</keyword>
<dbReference type="PANTHER" id="PTHR12358">
    <property type="entry name" value="SPHINGOSINE KINASE"/>
    <property type="match status" value="1"/>
</dbReference>
<dbReference type="EMBL" id="FOGP01000002">
    <property type="protein sequence ID" value="SER40283.1"/>
    <property type="molecule type" value="Genomic_DNA"/>
</dbReference>
<organism evidence="10 11">
    <name type="scientific">Parafannyhessea umbonata</name>
    <dbReference type="NCBI Taxonomy" id="604330"/>
    <lineage>
        <taxon>Bacteria</taxon>
        <taxon>Bacillati</taxon>
        <taxon>Actinomycetota</taxon>
        <taxon>Coriobacteriia</taxon>
        <taxon>Coriobacteriales</taxon>
        <taxon>Atopobiaceae</taxon>
        <taxon>Parafannyhessea</taxon>
    </lineage>
</organism>
<proteinExistence type="inferred from homology"/>
<dbReference type="SMART" id="SM00046">
    <property type="entry name" value="DAGKc"/>
    <property type="match status" value="1"/>
</dbReference>
<dbReference type="PANTHER" id="PTHR12358:SF106">
    <property type="entry name" value="LIPID KINASE YEGS"/>
    <property type="match status" value="1"/>
</dbReference>
<dbReference type="AlphaFoldDB" id="A0A1H9NY66"/>
<keyword evidence="3" id="KW-0808">Transferase</keyword>
<dbReference type="GO" id="GO:0016301">
    <property type="term" value="F:kinase activity"/>
    <property type="evidence" value="ECO:0007669"/>
    <property type="project" value="UniProtKB-KW"/>
</dbReference>
<dbReference type="InterPro" id="IPR016064">
    <property type="entry name" value="NAD/diacylglycerol_kinase_sf"/>
</dbReference>
<evidence type="ECO:0000256" key="6">
    <source>
        <dbReference type="ARBA" id="ARBA00022840"/>
    </source>
</evidence>
<evidence type="ECO:0000256" key="2">
    <source>
        <dbReference type="ARBA" id="ARBA00005983"/>
    </source>
</evidence>
<comment type="similarity">
    <text evidence="2">Belongs to the diacylglycerol/lipid kinase family.</text>
</comment>
<dbReference type="Pfam" id="PF00781">
    <property type="entry name" value="DAGK_cat"/>
    <property type="match status" value="1"/>
</dbReference>
<dbReference type="InterPro" id="IPR050187">
    <property type="entry name" value="Lipid_Phosphate_FormReg"/>
</dbReference>